<dbReference type="GO" id="GO:0009073">
    <property type="term" value="P:aromatic amino acid family biosynthetic process"/>
    <property type="evidence" value="ECO:0007669"/>
    <property type="project" value="UniProtKB-KW"/>
</dbReference>
<evidence type="ECO:0000256" key="2">
    <source>
        <dbReference type="ARBA" id="ARBA00004902"/>
    </source>
</evidence>
<dbReference type="Pfam" id="PF01220">
    <property type="entry name" value="DHquinase_II"/>
    <property type="match status" value="1"/>
</dbReference>
<gene>
    <name evidence="7" type="primary">aroQ</name>
    <name evidence="10" type="ORF">HSCHL_1522</name>
</gene>
<comment type="similarity">
    <text evidence="3 7">Belongs to the type-II 3-dehydroquinase family.</text>
</comment>
<dbReference type="PROSITE" id="PS01029">
    <property type="entry name" value="DEHYDROQUINASE_II"/>
    <property type="match status" value="1"/>
</dbReference>
<dbReference type="Proteomes" id="UP000244180">
    <property type="component" value="Unassembled WGS sequence"/>
</dbReference>
<feature type="binding site" evidence="7">
    <location>
        <begin position="100"/>
        <end position="101"/>
    </location>
    <ligand>
        <name>substrate</name>
    </ligand>
</feature>
<dbReference type="GO" id="GO:0009423">
    <property type="term" value="P:chorismate biosynthetic process"/>
    <property type="evidence" value="ECO:0007669"/>
    <property type="project" value="UniProtKB-UniRule"/>
</dbReference>
<feature type="active site" description="Proton acceptor" evidence="7">
    <location>
        <position position="22"/>
    </location>
</feature>
<evidence type="ECO:0000256" key="8">
    <source>
        <dbReference type="SAM" id="MobiDB-lite"/>
    </source>
</evidence>
<keyword evidence="7" id="KW-0028">Amino-acid biosynthesis</keyword>
<dbReference type="SUPFAM" id="SSF52304">
    <property type="entry name" value="Type II 3-dehydroquinate dehydratase"/>
    <property type="match status" value="1"/>
</dbReference>
<proteinExistence type="inferred from homology"/>
<dbReference type="PANTHER" id="PTHR21272">
    <property type="entry name" value="CATABOLIC 3-DEHYDROQUINASE"/>
    <property type="match status" value="1"/>
</dbReference>
<keyword evidence="9" id="KW-1133">Transmembrane helix</keyword>
<comment type="caution">
    <text evidence="10">The sequence shown here is derived from an EMBL/GenBank/DDBJ whole genome shotgun (WGS) entry which is preliminary data.</text>
</comment>
<dbReference type="InterPro" id="IPR001874">
    <property type="entry name" value="DHquinase_II"/>
</dbReference>
<dbReference type="Gene3D" id="3.40.50.9100">
    <property type="entry name" value="Dehydroquinase, class II"/>
    <property type="match status" value="1"/>
</dbReference>
<dbReference type="RefSeq" id="WP_066203854.1">
    <property type="nucleotide sequence ID" value="NZ_CBCSAS010000064.1"/>
</dbReference>
<comment type="subunit">
    <text evidence="4 7">Homododecamer.</text>
</comment>
<dbReference type="AlphaFoldDB" id="A0A2T5GC31"/>
<dbReference type="PANTHER" id="PTHR21272:SF3">
    <property type="entry name" value="CATABOLIC 3-DEHYDROQUINASE"/>
    <property type="match status" value="1"/>
</dbReference>
<reference evidence="10 11" key="1">
    <citation type="submission" date="2017-08" db="EMBL/GenBank/DDBJ databases">
        <title>Burning lignite coal seam in the remote Altai Mountains harbors a hydrogen-driven thermophilic microbial community.</title>
        <authorList>
            <person name="Kadnikov V.V."/>
            <person name="Mardanov A.V."/>
            <person name="Ivasenko D."/>
            <person name="Beletsky A.V."/>
            <person name="Karnachuk O.V."/>
            <person name="Ravin N.V."/>
        </authorList>
    </citation>
    <scope>NUCLEOTIDE SEQUENCE [LARGE SCALE GENOMIC DNA]</scope>
    <source>
        <strain evidence="10">AL33</strain>
    </source>
</reference>
<protein>
    <recommendedName>
        <fullName evidence="5 7">3-dehydroquinate dehydratase</fullName>
        <shortName evidence="7">3-dehydroquinase</shortName>
        <ecNumber evidence="5 7">4.2.1.10</ecNumber>
    </recommendedName>
    <alternativeName>
        <fullName evidence="7">Type II DHQase</fullName>
    </alternativeName>
</protein>
<feature type="compositionally biased region" description="Gly residues" evidence="8">
    <location>
        <begin position="162"/>
        <end position="171"/>
    </location>
</feature>
<feature type="binding site" evidence="7">
    <location>
        <position position="79"/>
    </location>
    <ligand>
        <name>substrate</name>
    </ligand>
</feature>
<keyword evidence="6 7" id="KW-0456">Lyase</keyword>
<feature type="transmembrane region" description="Helical" evidence="9">
    <location>
        <begin position="114"/>
        <end position="140"/>
    </location>
</feature>
<feature type="region of interest" description="Disordered" evidence="8">
    <location>
        <begin position="162"/>
        <end position="187"/>
    </location>
</feature>
<organism evidence="10 11">
    <name type="scientific">Hydrogenibacillus schlegelii</name>
    <name type="common">Bacillus schlegelii</name>
    <dbReference type="NCBI Taxonomy" id="1484"/>
    <lineage>
        <taxon>Bacteria</taxon>
        <taxon>Bacillati</taxon>
        <taxon>Bacillota</taxon>
        <taxon>Bacilli</taxon>
        <taxon>Bacillales</taxon>
        <taxon>Bacillales Family X. Incertae Sedis</taxon>
        <taxon>Hydrogenibacillus</taxon>
    </lineage>
</organism>
<feature type="binding site" evidence="7">
    <location>
        <position position="110"/>
    </location>
    <ligand>
        <name>substrate</name>
    </ligand>
</feature>
<feature type="site" description="Transition state stabilizer" evidence="7">
    <location>
        <position position="17"/>
    </location>
</feature>
<feature type="active site" description="Proton donor" evidence="7">
    <location>
        <position position="99"/>
    </location>
</feature>
<keyword evidence="7" id="KW-0057">Aromatic amino acid biosynthesis</keyword>
<keyword evidence="9" id="KW-0812">Transmembrane</keyword>
<evidence type="ECO:0000313" key="10">
    <source>
        <dbReference type="EMBL" id="PTQ53754.1"/>
    </source>
</evidence>
<dbReference type="NCBIfam" id="NF003806">
    <property type="entry name" value="PRK05395.1-3"/>
    <property type="match status" value="1"/>
</dbReference>
<accession>A0A2T5GC31</accession>
<dbReference type="NCBIfam" id="NF003805">
    <property type="entry name" value="PRK05395.1-2"/>
    <property type="match status" value="1"/>
</dbReference>
<dbReference type="HAMAP" id="MF_00169">
    <property type="entry name" value="AroQ"/>
    <property type="match status" value="1"/>
</dbReference>
<dbReference type="InterPro" id="IPR036441">
    <property type="entry name" value="DHquinase_II_sf"/>
</dbReference>
<dbReference type="CDD" id="cd00466">
    <property type="entry name" value="DHQase_II"/>
    <property type="match status" value="1"/>
</dbReference>
<dbReference type="NCBIfam" id="TIGR01088">
    <property type="entry name" value="aroQ"/>
    <property type="match status" value="1"/>
</dbReference>
<dbReference type="InterPro" id="IPR018509">
    <property type="entry name" value="DHquinase_II_CS"/>
</dbReference>
<dbReference type="NCBIfam" id="NF003807">
    <property type="entry name" value="PRK05395.1-4"/>
    <property type="match status" value="1"/>
</dbReference>
<evidence type="ECO:0000256" key="9">
    <source>
        <dbReference type="SAM" id="Phobius"/>
    </source>
</evidence>
<dbReference type="UniPathway" id="UPA00053">
    <property type="reaction ID" value="UER00086"/>
</dbReference>
<comment type="function">
    <text evidence="7">Catalyzes a trans-dehydration via an enolate intermediate.</text>
</comment>
<keyword evidence="9" id="KW-0472">Membrane</keyword>
<dbReference type="OrthoDB" id="9790793at2"/>
<evidence type="ECO:0000256" key="1">
    <source>
        <dbReference type="ARBA" id="ARBA00001864"/>
    </source>
</evidence>
<evidence type="ECO:0000256" key="3">
    <source>
        <dbReference type="ARBA" id="ARBA00011037"/>
    </source>
</evidence>
<evidence type="ECO:0000256" key="6">
    <source>
        <dbReference type="ARBA" id="ARBA00023239"/>
    </source>
</evidence>
<dbReference type="GO" id="GO:0019631">
    <property type="term" value="P:quinate catabolic process"/>
    <property type="evidence" value="ECO:0007669"/>
    <property type="project" value="TreeGrafter"/>
</dbReference>
<feature type="binding site" evidence="7">
    <location>
        <position position="86"/>
    </location>
    <ligand>
        <name>substrate</name>
    </ligand>
</feature>
<dbReference type="GO" id="GO:0008652">
    <property type="term" value="P:amino acid biosynthetic process"/>
    <property type="evidence" value="ECO:0007669"/>
    <property type="project" value="UniProtKB-KW"/>
</dbReference>
<dbReference type="EMBL" id="PEBV01000011">
    <property type="protein sequence ID" value="PTQ53754.1"/>
    <property type="molecule type" value="Genomic_DNA"/>
</dbReference>
<evidence type="ECO:0000313" key="11">
    <source>
        <dbReference type="Proteomes" id="UP000244180"/>
    </source>
</evidence>
<comment type="catalytic activity">
    <reaction evidence="1 7">
        <text>3-dehydroquinate = 3-dehydroshikimate + H2O</text>
        <dbReference type="Rhea" id="RHEA:21096"/>
        <dbReference type="ChEBI" id="CHEBI:15377"/>
        <dbReference type="ChEBI" id="CHEBI:16630"/>
        <dbReference type="ChEBI" id="CHEBI:32364"/>
        <dbReference type="EC" id="4.2.1.10"/>
    </reaction>
</comment>
<dbReference type="EC" id="4.2.1.10" evidence="5 7"/>
<dbReference type="GO" id="GO:0003855">
    <property type="term" value="F:3-dehydroquinate dehydratase activity"/>
    <property type="evidence" value="ECO:0007669"/>
    <property type="project" value="UniProtKB-UniRule"/>
</dbReference>
<evidence type="ECO:0000256" key="7">
    <source>
        <dbReference type="HAMAP-Rule" id="MF_00169"/>
    </source>
</evidence>
<sequence length="187" mass="19324">MRVLVIHGPNLQLLGTREPEIYGRTTLQAIDGRLRALGRALGAFVECRQSNHEGEIVAWIGAAPGQFDGLILNPAAYTHTSVAIRDALAAVGLPAVEVHLSNVHRREAFRRRSLVAPVVLGTVSGLGALGYELALVGLLAHLRGQAVADAFGGLAGDGGNSGAAGGFGKSGGENPALKAPELGEKNR</sequence>
<comment type="pathway">
    <text evidence="2 7">Metabolic intermediate biosynthesis; chorismate biosynthesis; chorismate from D-erythrose 4-phosphate and phosphoenolpyruvate: step 3/7.</text>
</comment>
<evidence type="ECO:0000256" key="4">
    <source>
        <dbReference type="ARBA" id="ARBA00011193"/>
    </source>
</evidence>
<feature type="binding site" evidence="7">
    <location>
        <position position="73"/>
    </location>
    <ligand>
        <name>substrate</name>
    </ligand>
</feature>
<evidence type="ECO:0000256" key="5">
    <source>
        <dbReference type="ARBA" id="ARBA00012060"/>
    </source>
</evidence>
<name>A0A2T5GC31_HYDSH</name>